<protein>
    <submittedName>
        <fullName evidence="2">Glutaredoxin 3</fullName>
    </submittedName>
</protein>
<dbReference type="InterPro" id="IPR002109">
    <property type="entry name" value="Glutaredoxin"/>
</dbReference>
<sequence length="91" mass="10426">MEGKTLKLYTRPTCSDCQEAKAFLLKNNIPYIDYDLSIEPEREKELIKLSGSRVVPAFVFKKKSFIGFGSKPKVLIGFERNEEEIKKLLAV</sequence>
<evidence type="ECO:0000313" key="3">
    <source>
        <dbReference type="Proteomes" id="UP000190042"/>
    </source>
</evidence>
<dbReference type="Proteomes" id="UP000190042">
    <property type="component" value="Unassembled WGS sequence"/>
</dbReference>
<dbReference type="CDD" id="cd02976">
    <property type="entry name" value="NrdH"/>
    <property type="match status" value="1"/>
</dbReference>
<dbReference type="PANTHER" id="PTHR46361">
    <property type="entry name" value="ELECTRON CARRIER/ PROTEIN DISULFIDE OXIDOREDUCTASE"/>
    <property type="match status" value="1"/>
</dbReference>
<evidence type="ECO:0000259" key="1">
    <source>
        <dbReference type="Pfam" id="PF00462"/>
    </source>
</evidence>
<evidence type="ECO:0000313" key="2">
    <source>
        <dbReference type="EMBL" id="SKB03667.1"/>
    </source>
</evidence>
<dbReference type="Pfam" id="PF00462">
    <property type="entry name" value="Glutaredoxin"/>
    <property type="match status" value="1"/>
</dbReference>
<dbReference type="PROSITE" id="PS51354">
    <property type="entry name" value="GLUTAREDOXIN_2"/>
    <property type="match status" value="1"/>
</dbReference>
<dbReference type="EMBL" id="FUYJ01000007">
    <property type="protein sequence ID" value="SKB03667.1"/>
    <property type="molecule type" value="Genomic_DNA"/>
</dbReference>
<keyword evidence="3" id="KW-1185">Reference proteome</keyword>
<reference evidence="3" key="1">
    <citation type="submission" date="2017-02" db="EMBL/GenBank/DDBJ databases">
        <authorList>
            <person name="Varghese N."/>
            <person name="Submissions S."/>
        </authorList>
    </citation>
    <scope>NUCLEOTIDE SEQUENCE [LARGE SCALE GENOMIC DNA]</scope>
    <source>
        <strain evidence="3">DSM 23966</strain>
    </source>
</reference>
<gene>
    <name evidence="2" type="ORF">SAMN04244570_3235</name>
</gene>
<dbReference type="AlphaFoldDB" id="A0A1T4YPB5"/>
<dbReference type="RefSeq" id="WP_009498995.1">
    <property type="nucleotide sequence ID" value="NZ_FUYJ01000007.1"/>
</dbReference>
<dbReference type="PANTHER" id="PTHR46361:SF3">
    <property type="entry name" value="ELECTRON CARRIER_ PROTEIN DISULFIDE OXIDOREDUCTASE"/>
    <property type="match status" value="1"/>
</dbReference>
<name>A0A1T4YPB5_9BACL</name>
<organism evidence="2 3">
    <name type="scientific">Sporosarcina newyorkensis</name>
    <dbReference type="NCBI Taxonomy" id="759851"/>
    <lineage>
        <taxon>Bacteria</taxon>
        <taxon>Bacillati</taxon>
        <taxon>Bacillota</taxon>
        <taxon>Bacilli</taxon>
        <taxon>Bacillales</taxon>
        <taxon>Caryophanaceae</taxon>
        <taxon>Sporosarcina</taxon>
    </lineage>
</organism>
<feature type="domain" description="Glutaredoxin" evidence="1">
    <location>
        <begin position="7"/>
        <end position="63"/>
    </location>
</feature>
<dbReference type="SUPFAM" id="SSF52833">
    <property type="entry name" value="Thioredoxin-like"/>
    <property type="match status" value="1"/>
</dbReference>
<proteinExistence type="predicted"/>
<dbReference type="Gene3D" id="3.40.30.10">
    <property type="entry name" value="Glutaredoxin"/>
    <property type="match status" value="1"/>
</dbReference>
<accession>A0A1T4YPB5</accession>
<dbReference type="InterPro" id="IPR036249">
    <property type="entry name" value="Thioredoxin-like_sf"/>
</dbReference>